<dbReference type="AlphaFoldDB" id="A0A090WE04"/>
<evidence type="ECO:0000256" key="3">
    <source>
        <dbReference type="ARBA" id="ARBA00022960"/>
    </source>
</evidence>
<dbReference type="InterPro" id="IPR042175">
    <property type="entry name" value="Cell/Rod_MreC_2"/>
</dbReference>
<proteinExistence type="inferred from homology"/>
<evidence type="ECO:0000256" key="1">
    <source>
        <dbReference type="ARBA" id="ARBA00009369"/>
    </source>
</evidence>
<accession>A0A090WE04</accession>
<gene>
    <name evidence="6" type="ORF">JCM19275_362</name>
</gene>
<evidence type="ECO:0000256" key="2">
    <source>
        <dbReference type="ARBA" id="ARBA00013855"/>
    </source>
</evidence>
<dbReference type="PANTHER" id="PTHR34138">
    <property type="entry name" value="CELL SHAPE-DETERMINING PROTEIN MREC"/>
    <property type="match status" value="1"/>
</dbReference>
<dbReference type="InterPro" id="IPR042177">
    <property type="entry name" value="Cell/Rod_1"/>
</dbReference>
<comment type="caution">
    <text evidence="6">The sequence shown here is derived from an EMBL/GenBank/DDBJ whole genome shotgun (WGS) entry which is preliminary data.</text>
</comment>
<keyword evidence="3" id="KW-0133">Cell shape</keyword>
<dbReference type="Gene3D" id="2.40.10.340">
    <property type="entry name" value="Rod shape-determining protein MreC, domain 1"/>
    <property type="match status" value="1"/>
</dbReference>
<dbReference type="Pfam" id="PF04085">
    <property type="entry name" value="MreC"/>
    <property type="match status" value="1"/>
</dbReference>
<dbReference type="GO" id="GO:0005886">
    <property type="term" value="C:plasma membrane"/>
    <property type="evidence" value="ECO:0007669"/>
    <property type="project" value="TreeGrafter"/>
</dbReference>
<evidence type="ECO:0000256" key="4">
    <source>
        <dbReference type="ARBA" id="ARBA00032089"/>
    </source>
</evidence>
<evidence type="ECO:0000259" key="5">
    <source>
        <dbReference type="Pfam" id="PF04085"/>
    </source>
</evidence>
<evidence type="ECO:0000313" key="7">
    <source>
        <dbReference type="Proteomes" id="UP000029647"/>
    </source>
</evidence>
<reference evidence="6 7" key="1">
    <citation type="journal article" date="2014" name="Genome Announc.">
        <title>Draft Genome Sequences of Marine Flavobacterium Nonlabens Strains NR17, NR24, NR27, NR32, NR33, and Ara13.</title>
        <authorList>
            <person name="Nakanishi M."/>
            <person name="Meirelles P."/>
            <person name="Suzuki R."/>
            <person name="Takatani N."/>
            <person name="Mino S."/>
            <person name="Suda W."/>
            <person name="Oshima K."/>
            <person name="Hattori M."/>
            <person name="Ohkuma M."/>
            <person name="Hosokawa M."/>
            <person name="Miyashita K."/>
            <person name="Thompson F.L."/>
            <person name="Niwa A."/>
            <person name="Sawabe T."/>
            <person name="Sawabe T."/>
        </authorList>
    </citation>
    <scope>NUCLEOTIDE SEQUENCE [LARGE SCALE GENOMIC DNA]</scope>
    <source>
        <strain evidence="7">JCM19275</strain>
    </source>
</reference>
<feature type="domain" description="Rod shape-determining protein MreC beta-barrel core" evidence="5">
    <location>
        <begin position="110"/>
        <end position="259"/>
    </location>
</feature>
<protein>
    <recommendedName>
        <fullName evidence="2">Cell shape-determining protein MreC</fullName>
    </recommendedName>
    <alternativeName>
        <fullName evidence="4">Cell shape protein MreC</fullName>
    </alternativeName>
</protein>
<dbReference type="Proteomes" id="UP000029647">
    <property type="component" value="Unassembled WGS sequence"/>
</dbReference>
<dbReference type="NCBIfam" id="NF010532">
    <property type="entry name" value="PRK13922.9-3"/>
    <property type="match status" value="1"/>
</dbReference>
<dbReference type="GO" id="GO:0008360">
    <property type="term" value="P:regulation of cell shape"/>
    <property type="evidence" value="ECO:0007669"/>
    <property type="project" value="UniProtKB-KW"/>
</dbReference>
<dbReference type="InterPro" id="IPR055342">
    <property type="entry name" value="MreC_beta-barrel_core"/>
</dbReference>
<dbReference type="Gene3D" id="2.40.10.350">
    <property type="entry name" value="Rod shape-determining protein MreC, domain 2"/>
    <property type="match status" value="1"/>
</dbReference>
<evidence type="ECO:0000313" key="6">
    <source>
        <dbReference type="EMBL" id="GAL75201.1"/>
    </source>
</evidence>
<comment type="similarity">
    <text evidence="1">Belongs to the MreC family.</text>
</comment>
<organism evidence="6 7">
    <name type="scientific">Nonlabens ulvanivorans</name>
    <name type="common">Persicivirga ulvanivorans</name>
    <dbReference type="NCBI Taxonomy" id="906888"/>
    <lineage>
        <taxon>Bacteria</taxon>
        <taxon>Pseudomonadati</taxon>
        <taxon>Bacteroidota</taxon>
        <taxon>Flavobacteriia</taxon>
        <taxon>Flavobacteriales</taxon>
        <taxon>Flavobacteriaceae</taxon>
        <taxon>Nonlabens</taxon>
    </lineage>
</organism>
<dbReference type="InterPro" id="IPR007221">
    <property type="entry name" value="MreC"/>
</dbReference>
<dbReference type="PANTHER" id="PTHR34138:SF1">
    <property type="entry name" value="CELL SHAPE-DETERMINING PROTEIN MREC"/>
    <property type="match status" value="1"/>
</dbReference>
<sequence>MQQIINFLIKYRNLLLYLSLLLIALVFTVQSHSYHRNSFVHSTGNITGSFLSSRSGIYDYLNLKEENDKLRKENAMLRMKALVTADTLLGDETTFLFSEDVPYRVFPSRVIKNDYSKRDNFITLDIGIDQGIEPDMGVVTTNGILGGIIDISSNRFSRVISILNSEISLNAQIKGSNVIGSLTWDGNDPYMMSLVDVPRLAKVTKGDTIVTGRQSTTFPPDILIGTIRDAQLVENGSRYKIDVALFNDMTDIGTAYVIKSRDVKPLQIIDTLTINVNE</sequence>
<dbReference type="EMBL" id="BBNT01000004">
    <property type="protein sequence ID" value="GAL75201.1"/>
    <property type="molecule type" value="Genomic_DNA"/>
</dbReference>
<name>A0A090WE04_NONUL</name>